<dbReference type="GeneID" id="47723162"/>
<name>A0A2H1E9K7_9FLAO</name>
<evidence type="ECO:0008006" key="5">
    <source>
        <dbReference type="Google" id="ProtNLM"/>
    </source>
</evidence>
<evidence type="ECO:0000313" key="3">
    <source>
        <dbReference type="EMBL" id="SFZ82572.1"/>
    </source>
</evidence>
<keyword evidence="2" id="KW-0472">Membrane</keyword>
<dbReference type="RefSeq" id="WP_100211220.1">
    <property type="nucleotide sequence ID" value="NZ_CP138495.1"/>
</dbReference>
<evidence type="ECO:0000256" key="2">
    <source>
        <dbReference type="SAM" id="Phobius"/>
    </source>
</evidence>
<protein>
    <recommendedName>
        <fullName evidence="5">Transmembrane protein</fullName>
    </recommendedName>
</protein>
<feature type="transmembrane region" description="Helical" evidence="2">
    <location>
        <begin position="324"/>
        <end position="343"/>
    </location>
</feature>
<keyword evidence="2" id="KW-0812">Transmembrane</keyword>
<feature type="transmembrane region" description="Helical" evidence="2">
    <location>
        <begin position="158"/>
        <end position="177"/>
    </location>
</feature>
<gene>
    <name evidence="3" type="ORF">MARIT_1651</name>
</gene>
<evidence type="ECO:0000256" key="1">
    <source>
        <dbReference type="SAM" id="MobiDB-lite"/>
    </source>
</evidence>
<feature type="region of interest" description="Disordered" evidence="1">
    <location>
        <begin position="445"/>
        <end position="469"/>
    </location>
</feature>
<keyword evidence="2" id="KW-1133">Transmembrane helix</keyword>
<feature type="transmembrane region" description="Helical" evidence="2">
    <location>
        <begin position="355"/>
        <end position="374"/>
    </location>
</feature>
<dbReference type="OrthoDB" id="196672at2"/>
<reference evidence="3 4" key="1">
    <citation type="submission" date="2016-11" db="EMBL/GenBank/DDBJ databases">
        <authorList>
            <person name="Jaros S."/>
            <person name="Januszkiewicz K."/>
            <person name="Wedrychowicz H."/>
        </authorList>
    </citation>
    <scope>NUCLEOTIDE SEQUENCE [LARGE SCALE GENOMIC DNA]</scope>
    <source>
        <strain evidence="3">NCIMB 2154T</strain>
    </source>
</reference>
<dbReference type="Proteomes" id="UP000231564">
    <property type="component" value="Chromosome MARIT"/>
</dbReference>
<feature type="transmembrane region" description="Helical" evidence="2">
    <location>
        <begin position="183"/>
        <end position="200"/>
    </location>
</feature>
<accession>A0A2H1E9K7</accession>
<sequence>MEKEKKELWKKVKKFELEKVYEEYGFLTRLSLENGWTIRFTEDAVLEYKKFMFLAAVSNEMVSPSDIVDTVWHLHLTFSKSYDMLCEILGKKIYHIPATTGKRSEKKSLEKAKEDTLKVYEEYFGTRNEMIWEMKEFEEVIGIKPIDKEYEYIDNGKLILLGGLLLIPVFFIWKPLLLKIGNPTFFIVLAVFLLVILLLIEEITDDSFRTLYRSLDNFYIKKLHKYELIAFIENSIGKLVTYKIDDLLHRNSLKLSEDTPQRIILEKTFPNNDTYERCVINQFKELPYESFSKNKEFIVGKPAFLNIENTVSLLRDKLLKSEKILENTLMISGLLFIFYSFVFSRLILGVLRGKAVSYLVFFIIFSICLVYSYLKNIYSRNLKKYLIQFFKFREKEIDKDSYLEKIINNQEIVLGASMTTVLFANKLNIADDDSSSFISSSCISKNSDSSNSSSSSCSSCSGCGGCGGG</sequence>
<organism evidence="3 4">
    <name type="scientific">Tenacibaculum maritimum NCIMB 2154</name>
    <dbReference type="NCBI Taxonomy" id="1349785"/>
    <lineage>
        <taxon>Bacteria</taxon>
        <taxon>Pseudomonadati</taxon>
        <taxon>Bacteroidota</taxon>
        <taxon>Flavobacteriia</taxon>
        <taxon>Flavobacteriales</taxon>
        <taxon>Flavobacteriaceae</taxon>
        <taxon>Tenacibaculum</taxon>
    </lineage>
</organism>
<dbReference type="KEGG" id="tmar:MARIT_1651"/>
<evidence type="ECO:0000313" key="4">
    <source>
        <dbReference type="Proteomes" id="UP000231564"/>
    </source>
</evidence>
<dbReference type="EMBL" id="LT634361">
    <property type="protein sequence ID" value="SFZ82572.1"/>
    <property type="molecule type" value="Genomic_DNA"/>
</dbReference>
<dbReference type="AlphaFoldDB" id="A0A2H1E9K7"/>
<proteinExistence type="predicted"/>
<keyword evidence="4" id="KW-1185">Reference proteome</keyword>
<feature type="compositionally biased region" description="Low complexity" evidence="1">
    <location>
        <begin position="445"/>
        <end position="461"/>
    </location>
</feature>